<keyword evidence="1" id="KW-0732">Signal</keyword>
<feature type="chain" id="PRO_5016264771" evidence="1">
    <location>
        <begin position="23"/>
        <end position="190"/>
    </location>
</feature>
<gene>
    <name evidence="2" type="ORF">LX64_04247</name>
</gene>
<reference evidence="2 3" key="1">
    <citation type="submission" date="2018-06" db="EMBL/GenBank/DDBJ databases">
        <title>Genomic Encyclopedia of Archaeal and Bacterial Type Strains, Phase II (KMG-II): from individual species to whole genera.</title>
        <authorList>
            <person name="Goeker M."/>
        </authorList>
    </citation>
    <scope>NUCLEOTIDE SEQUENCE [LARGE SCALE GENOMIC DNA]</scope>
    <source>
        <strain evidence="2 3">DSM 23857</strain>
    </source>
</reference>
<organism evidence="2 3">
    <name type="scientific">Chitinophaga skermanii</name>
    <dbReference type="NCBI Taxonomy" id="331697"/>
    <lineage>
        <taxon>Bacteria</taxon>
        <taxon>Pseudomonadati</taxon>
        <taxon>Bacteroidota</taxon>
        <taxon>Chitinophagia</taxon>
        <taxon>Chitinophagales</taxon>
        <taxon>Chitinophagaceae</taxon>
        <taxon>Chitinophaga</taxon>
    </lineage>
</organism>
<name>A0A327Q8W3_9BACT</name>
<proteinExistence type="predicted"/>
<accession>A0A327Q8W3</accession>
<dbReference type="OrthoDB" id="277821at2"/>
<dbReference type="InterPro" id="IPR011473">
    <property type="entry name" value="DUF1579"/>
</dbReference>
<dbReference type="EMBL" id="QLLL01000009">
    <property type="protein sequence ID" value="RAI99702.1"/>
    <property type="molecule type" value="Genomic_DNA"/>
</dbReference>
<evidence type="ECO:0000256" key="1">
    <source>
        <dbReference type="SAM" id="SignalP"/>
    </source>
</evidence>
<feature type="signal peptide" evidence="1">
    <location>
        <begin position="1"/>
        <end position="22"/>
    </location>
</feature>
<sequence>MKNLTYTLTAILLLLGTTQLLAQVDDATQKAWMEYMTPGAPHKKLAEMTGNWSTHMTAWHAPGTDPMKSEGTCTNSMLYGGRFLETAFKGDFMGEPFEGRGYMAYDNARKLFISTWFDNMGTGIMTLQGKFDPTGNTIVLAGEMVDPAVNKTCQVKEVYTIVGPNEHKMEMFRVDNGKEQKDMEIIFKRK</sequence>
<dbReference type="Proteomes" id="UP000249547">
    <property type="component" value="Unassembled WGS sequence"/>
</dbReference>
<evidence type="ECO:0000313" key="2">
    <source>
        <dbReference type="EMBL" id="RAI99702.1"/>
    </source>
</evidence>
<dbReference type="RefSeq" id="WP_111599662.1">
    <property type="nucleotide sequence ID" value="NZ_QLLL01000009.1"/>
</dbReference>
<keyword evidence="3" id="KW-1185">Reference proteome</keyword>
<comment type="caution">
    <text evidence="2">The sequence shown here is derived from an EMBL/GenBank/DDBJ whole genome shotgun (WGS) entry which is preliminary data.</text>
</comment>
<evidence type="ECO:0000313" key="3">
    <source>
        <dbReference type="Proteomes" id="UP000249547"/>
    </source>
</evidence>
<protein>
    <submittedName>
        <fullName evidence="2">Uncharacterized protein DUF1579</fullName>
    </submittedName>
</protein>
<dbReference type="AlphaFoldDB" id="A0A327Q8W3"/>
<dbReference type="Pfam" id="PF07617">
    <property type="entry name" value="DUF1579"/>
    <property type="match status" value="1"/>
</dbReference>